<proteinExistence type="predicted"/>
<dbReference type="Gene3D" id="1.25.10.10">
    <property type="entry name" value="Leucine-rich Repeat Variant"/>
    <property type="match status" value="1"/>
</dbReference>
<dbReference type="InterPro" id="IPR011989">
    <property type="entry name" value="ARM-like"/>
</dbReference>
<dbReference type="PANTHER" id="PTHR36379">
    <property type="entry name" value="PROTEIN PRD1"/>
    <property type="match status" value="1"/>
</dbReference>
<keyword evidence="2" id="KW-1185">Reference proteome</keyword>
<dbReference type="InterPro" id="IPR016024">
    <property type="entry name" value="ARM-type_fold"/>
</dbReference>
<dbReference type="PANTHER" id="PTHR36379:SF1">
    <property type="entry name" value="PUTATIVE RECOMBINATION INITIATION DEFECT 1-RELATED"/>
    <property type="match status" value="1"/>
</dbReference>
<feature type="compositionally biased region" description="Acidic residues" evidence="1">
    <location>
        <begin position="7"/>
        <end position="19"/>
    </location>
</feature>
<evidence type="ECO:0000313" key="3">
    <source>
        <dbReference type="RefSeq" id="XP_022150395.1"/>
    </source>
</evidence>
<dbReference type="OrthoDB" id="2019943at2759"/>
<reference evidence="3" key="1">
    <citation type="submission" date="2025-08" db="UniProtKB">
        <authorList>
            <consortium name="RefSeq"/>
        </authorList>
    </citation>
    <scope>IDENTIFICATION</scope>
    <source>
        <strain evidence="3">OHB3-1</strain>
    </source>
</reference>
<sequence length="1280" mass="143165">MFFGDSQDPDLEPAEEEDDQNRYNSPQSCSHGHRSSLCLHTQEGGTICLLCFSNLISDPLSPTVHVSYALSQLSQALAQPPFLRTFLTFHSHFIVSPFVAALCCFDDEPIARQLTDLVRQLCDFSAADGDGSLSEDFIARVSDRLSSGALAWSRRQVYMLHCYGMLLNYRTKNLHDLIKKNDGLLSNLVAGLELPSEEIRGEILFVLYKLSTSTEIDVLSEFCPKLVYLSLEALMKTQNDDVRLNCVALLTVLAQRGFLGNEHAKYLKFNEKDQGEPPLNTLFAEAIKGPLLSSDREVQLSTLELIIRYLSSQVASIKEIQLLVEENIVDYVFEIVRFSEGKDPLAKVCVQALDLLSRAEQPFNQRLAVGFATLIPVLRHVAEVPFHPVHNQTLTLIWKCISRCPGVVSASHIEELVLILTSMLLRNVNGEMGLLPDTFATTCSILVTVMKSPSHRVPHLARSVREVLEHLVSFCLSTFEAQPTQLLHSLYLLKEFYVYSHDNSFIDDPTTKDLQNCVLEVCTTHLLPWVLATINVVEDELVLGVMETFHSILLQDPDIRILDFANTLLSVSWFSFSFTCLGLFPSEKMKWRVYLMLSSLVDVMFGNDSGQCIRESVSFLPSDPIDLLFLLGQKSSNDLELSSCQSAILLLLYTSSLHDDRLADEKMVLASLEQYILVSNSGLLCGYPDPFTVTQLVNIYGFCRFVADTSCQISYSPEAERIVFQLVTESEWDLHSSRIHWSSLKWLFKQERIRNPLCYQVLKICQLLGANGTATATIHNQFIGAREIAKLVAEGENYAAILLIRLLEQLVEEGVEHEISSVVNFLSTIVNIFPSSADQLRVHGIGNAIKLLYYDTNNSYSKQTFKAVLLLVFSILRSSHSGILSDDEAWLAVTVKLVDCLSPIDIADRWTPENLLVLAILSLILHHSTNGGLIEASKSVLFHTPVASAIKSVLHEACSKGPALIDDHEGTNMGKTVILVLFLVYFSMRSLQAVLPEVVNWQNNLGQSNGTPLSSIGITCHDLCRLLHFGSASVKLVASYCLLELFTRLSEQRTSKQEELRCTTNYLMSVIATLEGLVVYGDHRVATNCSLCLSMVLGWKQMNMQEARVIVKNKWCRIIVEEWAASISLPSLAPNAIIGHKPAIYVTAAFLKLQKDFVWMRSIFDKACISSIIQNVTTSNLSPEMVSFFRELLNSEFLQADQIASLNSVLQACRKQMYYENDGGAQTEEEIGNLFANVDDLGDVCKYLLHLIMQSGSHENKGLLNEIELFFRALAVKDHN</sequence>
<dbReference type="SUPFAM" id="SSF48371">
    <property type="entry name" value="ARM repeat"/>
    <property type="match status" value="1"/>
</dbReference>
<dbReference type="RefSeq" id="XP_022150395.1">
    <property type="nucleotide sequence ID" value="XM_022294703.1"/>
</dbReference>
<dbReference type="GO" id="GO:0042138">
    <property type="term" value="P:meiotic DNA double-strand break formation"/>
    <property type="evidence" value="ECO:0007669"/>
    <property type="project" value="InterPro"/>
</dbReference>
<gene>
    <name evidence="3" type="primary">LOC111018566</name>
</gene>
<name>A0A6J1D8C7_MOMCH</name>
<evidence type="ECO:0000313" key="2">
    <source>
        <dbReference type="Proteomes" id="UP000504603"/>
    </source>
</evidence>
<feature type="region of interest" description="Disordered" evidence="1">
    <location>
        <begin position="1"/>
        <end position="29"/>
    </location>
</feature>
<dbReference type="AlphaFoldDB" id="A0A6J1D8C7"/>
<dbReference type="KEGG" id="mcha:111018566"/>
<evidence type="ECO:0000256" key="1">
    <source>
        <dbReference type="SAM" id="MobiDB-lite"/>
    </source>
</evidence>
<protein>
    <submittedName>
        <fullName evidence="3">Protein PRD1 isoform X1</fullName>
    </submittedName>
</protein>
<dbReference type="Proteomes" id="UP000504603">
    <property type="component" value="Unplaced"/>
</dbReference>
<dbReference type="GeneID" id="111018566"/>
<dbReference type="InterPro" id="IPR044968">
    <property type="entry name" value="PRD1"/>
</dbReference>
<organism evidence="2 3">
    <name type="scientific">Momordica charantia</name>
    <name type="common">Bitter gourd</name>
    <name type="synonym">Balsam pear</name>
    <dbReference type="NCBI Taxonomy" id="3673"/>
    <lineage>
        <taxon>Eukaryota</taxon>
        <taxon>Viridiplantae</taxon>
        <taxon>Streptophyta</taxon>
        <taxon>Embryophyta</taxon>
        <taxon>Tracheophyta</taxon>
        <taxon>Spermatophyta</taxon>
        <taxon>Magnoliopsida</taxon>
        <taxon>eudicotyledons</taxon>
        <taxon>Gunneridae</taxon>
        <taxon>Pentapetalae</taxon>
        <taxon>rosids</taxon>
        <taxon>fabids</taxon>
        <taxon>Cucurbitales</taxon>
        <taxon>Cucurbitaceae</taxon>
        <taxon>Momordiceae</taxon>
        <taxon>Momordica</taxon>
    </lineage>
</organism>
<accession>A0A6J1D8C7</accession>